<proteinExistence type="predicted"/>
<feature type="compositionally biased region" description="Basic and acidic residues" evidence="1">
    <location>
        <begin position="154"/>
        <end position="177"/>
    </location>
</feature>
<reference evidence="3" key="3">
    <citation type="submission" date="2015-06" db="UniProtKB">
        <authorList>
            <consortium name="EnsemblPlants"/>
        </authorList>
    </citation>
    <scope>IDENTIFICATION</scope>
    <source>
        <strain evidence="3">cv. Jemalong A17</strain>
    </source>
</reference>
<feature type="region of interest" description="Disordered" evidence="1">
    <location>
        <begin position="1"/>
        <end position="50"/>
    </location>
</feature>
<dbReference type="HOGENOM" id="CLU_1431455_0_0_1"/>
<sequence>ARRVRHGWNGRPWRRDQPLPARRGHDGGGVAHRTQRPRRDVAHAGTRRRPRVSCVRGRRCRLRCVPALRGTRAGRIRARRRARQQRRHHARRHLREDDQGHVGFGAAHQPRQHVQHVETVRARHDRRGLRADREHRVRQRFERCVRANELRGREGRHPRLHEGARARARASRRDGQHGRARLPGYGDARI</sequence>
<feature type="non-terminal residue" evidence="2">
    <location>
        <position position="190"/>
    </location>
</feature>
<evidence type="ECO:0000313" key="4">
    <source>
        <dbReference type="Proteomes" id="UP000002051"/>
    </source>
</evidence>
<feature type="region of interest" description="Disordered" evidence="1">
    <location>
        <begin position="75"/>
        <end position="134"/>
    </location>
</feature>
<evidence type="ECO:0000256" key="1">
    <source>
        <dbReference type="SAM" id="MobiDB-lite"/>
    </source>
</evidence>
<dbReference type="AlphaFoldDB" id="A0A072TCY8"/>
<accession>A0A072TCY8</accession>
<feature type="region of interest" description="Disordered" evidence="1">
    <location>
        <begin position="154"/>
        <end position="190"/>
    </location>
</feature>
<reference evidence="2 4" key="2">
    <citation type="journal article" date="2014" name="BMC Genomics">
        <title>An improved genome release (version Mt4.0) for the model legume Medicago truncatula.</title>
        <authorList>
            <person name="Tang H."/>
            <person name="Krishnakumar V."/>
            <person name="Bidwell S."/>
            <person name="Rosen B."/>
            <person name="Chan A."/>
            <person name="Zhou S."/>
            <person name="Gentzbittel L."/>
            <person name="Childs K.L."/>
            <person name="Yandell M."/>
            <person name="Gundlach H."/>
            <person name="Mayer K.F."/>
            <person name="Schwartz D.C."/>
            <person name="Town C.D."/>
        </authorList>
    </citation>
    <scope>GENOME REANNOTATION</scope>
    <source>
        <strain evidence="2">A17</strain>
        <strain evidence="3 4">cv. Jemalong A17</strain>
    </source>
</reference>
<name>A0A072TCY8_MEDTR</name>
<dbReference type="EnsemblPlants" id="KEH15277">
    <property type="protein sequence ID" value="KEH15277"/>
    <property type="gene ID" value="MTR_1529s0010"/>
</dbReference>
<organism evidence="2 4">
    <name type="scientific">Medicago truncatula</name>
    <name type="common">Barrel medic</name>
    <name type="synonym">Medicago tribuloides</name>
    <dbReference type="NCBI Taxonomy" id="3880"/>
    <lineage>
        <taxon>Eukaryota</taxon>
        <taxon>Viridiplantae</taxon>
        <taxon>Streptophyta</taxon>
        <taxon>Embryophyta</taxon>
        <taxon>Tracheophyta</taxon>
        <taxon>Spermatophyta</taxon>
        <taxon>Magnoliopsida</taxon>
        <taxon>eudicotyledons</taxon>
        <taxon>Gunneridae</taxon>
        <taxon>Pentapetalae</taxon>
        <taxon>rosids</taxon>
        <taxon>fabids</taxon>
        <taxon>Fabales</taxon>
        <taxon>Fabaceae</taxon>
        <taxon>Papilionoideae</taxon>
        <taxon>50 kb inversion clade</taxon>
        <taxon>NPAAA clade</taxon>
        <taxon>Hologalegina</taxon>
        <taxon>IRL clade</taxon>
        <taxon>Trifolieae</taxon>
        <taxon>Medicago</taxon>
    </lineage>
</organism>
<reference evidence="2 4" key="1">
    <citation type="journal article" date="2011" name="Nature">
        <title>The Medicago genome provides insight into the evolution of rhizobial symbioses.</title>
        <authorList>
            <person name="Young N.D."/>
            <person name="Debelle F."/>
            <person name="Oldroyd G.E."/>
            <person name="Geurts R."/>
            <person name="Cannon S.B."/>
            <person name="Udvardi M.K."/>
            <person name="Benedito V.A."/>
            <person name="Mayer K.F."/>
            <person name="Gouzy J."/>
            <person name="Schoof H."/>
            <person name="Van de Peer Y."/>
            <person name="Proost S."/>
            <person name="Cook D.R."/>
            <person name="Meyers B.C."/>
            <person name="Spannagl M."/>
            <person name="Cheung F."/>
            <person name="De Mita S."/>
            <person name="Krishnakumar V."/>
            <person name="Gundlach H."/>
            <person name="Zhou S."/>
            <person name="Mudge J."/>
            <person name="Bharti A.K."/>
            <person name="Murray J.D."/>
            <person name="Naoumkina M.A."/>
            <person name="Rosen B."/>
            <person name="Silverstein K.A."/>
            <person name="Tang H."/>
            <person name="Rombauts S."/>
            <person name="Zhao P.X."/>
            <person name="Zhou P."/>
            <person name="Barbe V."/>
            <person name="Bardou P."/>
            <person name="Bechner M."/>
            <person name="Bellec A."/>
            <person name="Berger A."/>
            <person name="Berges H."/>
            <person name="Bidwell S."/>
            <person name="Bisseling T."/>
            <person name="Choisne N."/>
            <person name="Couloux A."/>
            <person name="Denny R."/>
            <person name="Deshpande S."/>
            <person name="Dai X."/>
            <person name="Doyle J.J."/>
            <person name="Dudez A.M."/>
            <person name="Farmer A.D."/>
            <person name="Fouteau S."/>
            <person name="Franken C."/>
            <person name="Gibelin C."/>
            <person name="Gish J."/>
            <person name="Goldstein S."/>
            <person name="Gonzalez A.J."/>
            <person name="Green P.J."/>
            <person name="Hallab A."/>
            <person name="Hartog M."/>
            <person name="Hua A."/>
            <person name="Humphray S.J."/>
            <person name="Jeong D.H."/>
            <person name="Jing Y."/>
            <person name="Jocker A."/>
            <person name="Kenton S.M."/>
            <person name="Kim D.J."/>
            <person name="Klee K."/>
            <person name="Lai H."/>
            <person name="Lang C."/>
            <person name="Lin S."/>
            <person name="Macmil S.L."/>
            <person name="Magdelenat G."/>
            <person name="Matthews L."/>
            <person name="McCorrison J."/>
            <person name="Monaghan E.L."/>
            <person name="Mun J.H."/>
            <person name="Najar F.Z."/>
            <person name="Nicholson C."/>
            <person name="Noirot C."/>
            <person name="O'Bleness M."/>
            <person name="Paule C.R."/>
            <person name="Poulain J."/>
            <person name="Prion F."/>
            <person name="Qin B."/>
            <person name="Qu C."/>
            <person name="Retzel E.F."/>
            <person name="Riddle C."/>
            <person name="Sallet E."/>
            <person name="Samain S."/>
            <person name="Samson N."/>
            <person name="Sanders I."/>
            <person name="Saurat O."/>
            <person name="Scarpelli C."/>
            <person name="Schiex T."/>
            <person name="Segurens B."/>
            <person name="Severin A.J."/>
            <person name="Sherrier D.J."/>
            <person name="Shi R."/>
            <person name="Sims S."/>
            <person name="Singer S.R."/>
            <person name="Sinharoy S."/>
            <person name="Sterck L."/>
            <person name="Viollet A."/>
            <person name="Wang B.B."/>
            <person name="Wang K."/>
            <person name="Wang M."/>
            <person name="Wang X."/>
            <person name="Warfsmann J."/>
            <person name="Weissenbach J."/>
            <person name="White D.D."/>
            <person name="White J.D."/>
            <person name="Wiley G.B."/>
            <person name="Wincker P."/>
            <person name="Xing Y."/>
            <person name="Yang L."/>
            <person name="Yao Z."/>
            <person name="Ying F."/>
            <person name="Zhai J."/>
            <person name="Zhou L."/>
            <person name="Zuber A."/>
            <person name="Denarie J."/>
            <person name="Dixon R.A."/>
            <person name="May G.D."/>
            <person name="Schwartz D.C."/>
            <person name="Rogers J."/>
            <person name="Quetier F."/>
            <person name="Town C.D."/>
            <person name="Roe B.A."/>
        </authorList>
    </citation>
    <scope>NUCLEOTIDE SEQUENCE [LARGE SCALE GENOMIC DNA]</scope>
    <source>
        <strain evidence="2">A17</strain>
        <strain evidence="3 4">cv. Jemalong A17</strain>
    </source>
</reference>
<evidence type="ECO:0000313" key="2">
    <source>
        <dbReference type="EMBL" id="KEH15277.1"/>
    </source>
</evidence>
<feature type="compositionally biased region" description="Basic residues" evidence="1">
    <location>
        <begin position="75"/>
        <end position="93"/>
    </location>
</feature>
<dbReference type="Proteomes" id="UP000002051">
    <property type="component" value="Unassembled WGS sequence"/>
</dbReference>
<dbReference type="EMBL" id="KL404253">
    <property type="protein sequence ID" value="KEH15277.1"/>
    <property type="molecule type" value="Genomic_DNA"/>
</dbReference>
<feature type="non-terminal residue" evidence="2">
    <location>
        <position position="1"/>
    </location>
</feature>
<keyword evidence="4" id="KW-1185">Reference proteome</keyword>
<evidence type="ECO:0000313" key="3">
    <source>
        <dbReference type="EnsemblPlants" id="KEH15277"/>
    </source>
</evidence>
<feature type="compositionally biased region" description="Basic and acidic residues" evidence="1">
    <location>
        <begin position="115"/>
        <end position="134"/>
    </location>
</feature>
<gene>
    <name evidence="3" type="primary">25481717</name>
    <name evidence="2" type="ORF">MTR_1529s0010</name>
</gene>
<protein>
    <submittedName>
        <fullName evidence="2 3">Uncharacterized protein</fullName>
    </submittedName>
</protein>